<keyword evidence="4" id="KW-0479">Metal-binding</keyword>
<gene>
    <name evidence="11" type="ORF">SI7747_13016740</name>
</gene>
<evidence type="ECO:0000256" key="1">
    <source>
        <dbReference type="ARBA" id="ARBA00000900"/>
    </source>
</evidence>
<keyword evidence="12" id="KW-1185">Reference proteome</keyword>
<evidence type="ECO:0000313" key="11">
    <source>
        <dbReference type="EMBL" id="CAA2631094.1"/>
    </source>
</evidence>
<dbReference type="PANTHER" id="PTHR22937:SF136">
    <property type="entry name" value="RING-TYPE E3 UBIQUITIN TRANSFERASE"/>
    <property type="match status" value="1"/>
</dbReference>
<evidence type="ECO:0000256" key="5">
    <source>
        <dbReference type="ARBA" id="ARBA00022771"/>
    </source>
</evidence>
<feature type="domain" description="RING-type" evidence="10">
    <location>
        <begin position="247"/>
        <end position="288"/>
    </location>
</feature>
<dbReference type="PROSITE" id="PS50089">
    <property type="entry name" value="ZF_RING_2"/>
    <property type="match status" value="1"/>
</dbReference>
<evidence type="ECO:0000259" key="10">
    <source>
        <dbReference type="PROSITE" id="PS50089"/>
    </source>
</evidence>
<evidence type="ECO:0000313" key="12">
    <source>
        <dbReference type="Proteomes" id="UP001189122"/>
    </source>
</evidence>
<evidence type="ECO:0000256" key="3">
    <source>
        <dbReference type="ARBA" id="ARBA00022679"/>
    </source>
</evidence>
<evidence type="ECO:0000256" key="8">
    <source>
        <dbReference type="PROSITE-ProRule" id="PRU00175"/>
    </source>
</evidence>
<dbReference type="EC" id="2.3.2.27" evidence="2"/>
<evidence type="ECO:0000256" key="7">
    <source>
        <dbReference type="ARBA" id="ARBA00022833"/>
    </source>
</evidence>
<dbReference type="Pfam" id="PF13639">
    <property type="entry name" value="zf-RING_2"/>
    <property type="match status" value="1"/>
</dbReference>
<dbReference type="InterPro" id="IPR001841">
    <property type="entry name" value="Znf_RING"/>
</dbReference>
<dbReference type="AlphaFoldDB" id="A0A7I8JJI4"/>
<dbReference type="InterPro" id="IPR013083">
    <property type="entry name" value="Znf_RING/FYVE/PHD"/>
</dbReference>
<dbReference type="SUPFAM" id="SSF57850">
    <property type="entry name" value="RING/U-box"/>
    <property type="match status" value="1"/>
</dbReference>
<keyword evidence="3" id="KW-0808">Transferase</keyword>
<feature type="compositionally biased region" description="Low complexity" evidence="9">
    <location>
        <begin position="73"/>
        <end position="87"/>
    </location>
</feature>
<dbReference type="EMBL" id="LR743600">
    <property type="protein sequence ID" value="CAA2631094.1"/>
    <property type="molecule type" value="Genomic_DNA"/>
</dbReference>
<evidence type="ECO:0000256" key="6">
    <source>
        <dbReference type="ARBA" id="ARBA00022786"/>
    </source>
</evidence>
<feature type="region of interest" description="Disordered" evidence="9">
    <location>
        <begin position="1"/>
        <end position="123"/>
    </location>
</feature>
<evidence type="ECO:0000256" key="9">
    <source>
        <dbReference type="SAM" id="MobiDB-lite"/>
    </source>
</evidence>
<keyword evidence="5 8" id="KW-0863">Zinc-finger</keyword>
<dbReference type="PANTHER" id="PTHR22937">
    <property type="entry name" value="E3 UBIQUITIN-PROTEIN LIGASE RNF165"/>
    <property type="match status" value="1"/>
</dbReference>
<accession>A0A7I8JJI4</accession>
<protein>
    <recommendedName>
        <fullName evidence="2">RING-type E3 ubiquitin transferase</fullName>
        <ecNumber evidence="2">2.3.2.27</ecNumber>
    </recommendedName>
</protein>
<dbReference type="EMBL" id="CACRZD030000013">
    <property type="protein sequence ID" value="CAA6670337.1"/>
    <property type="molecule type" value="Genomic_DNA"/>
</dbReference>
<keyword evidence="7" id="KW-0862">Zinc</keyword>
<dbReference type="InterPro" id="IPR045191">
    <property type="entry name" value="MBR1/2-like"/>
</dbReference>
<reference evidence="11 12" key="1">
    <citation type="submission" date="2019-12" db="EMBL/GenBank/DDBJ databases">
        <authorList>
            <person name="Scholz U."/>
            <person name="Mascher M."/>
            <person name="Fiebig A."/>
        </authorList>
    </citation>
    <scope>NUCLEOTIDE SEQUENCE</scope>
</reference>
<dbReference type="Proteomes" id="UP001189122">
    <property type="component" value="Unassembled WGS sequence"/>
</dbReference>
<dbReference type="GO" id="GO:0008270">
    <property type="term" value="F:zinc ion binding"/>
    <property type="evidence" value="ECO:0007669"/>
    <property type="project" value="UniProtKB-KW"/>
</dbReference>
<feature type="compositionally biased region" description="Polar residues" evidence="9">
    <location>
        <begin position="50"/>
        <end position="59"/>
    </location>
</feature>
<dbReference type="SMART" id="SM00184">
    <property type="entry name" value="RING"/>
    <property type="match status" value="1"/>
</dbReference>
<dbReference type="Gene3D" id="3.30.40.10">
    <property type="entry name" value="Zinc/RING finger domain, C3HC4 (zinc finger)"/>
    <property type="match status" value="1"/>
</dbReference>
<comment type="catalytic activity">
    <reaction evidence="1">
        <text>S-ubiquitinyl-[E2 ubiquitin-conjugating enzyme]-L-cysteine + [acceptor protein]-L-lysine = [E2 ubiquitin-conjugating enzyme]-L-cysteine + N(6)-ubiquitinyl-[acceptor protein]-L-lysine.</text>
        <dbReference type="EC" id="2.3.2.27"/>
    </reaction>
</comment>
<evidence type="ECO:0000256" key="4">
    <source>
        <dbReference type="ARBA" id="ARBA00022723"/>
    </source>
</evidence>
<dbReference type="FunFam" id="3.30.40.10:FF:000504">
    <property type="entry name" value="E3 ubiquitin-protein ligase arkadia"/>
    <property type="match status" value="1"/>
</dbReference>
<organism evidence="11">
    <name type="scientific">Spirodela intermedia</name>
    <name type="common">Intermediate duckweed</name>
    <dbReference type="NCBI Taxonomy" id="51605"/>
    <lineage>
        <taxon>Eukaryota</taxon>
        <taxon>Viridiplantae</taxon>
        <taxon>Streptophyta</taxon>
        <taxon>Embryophyta</taxon>
        <taxon>Tracheophyta</taxon>
        <taxon>Spermatophyta</taxon>
        <taxon>Magnoliopsida</taxon>
        <taxon>Liliopsida</taxon>
        <taxon>Araceae</taxon>
        <taxon>Lemnoideae</taxon>
        <taxon>Spirodela</taxon>
    </lineage>
</organism>
<evidence type="ECO:0000256" key="2">
    <source>
        <dbReference type="ARBA" id="ARBA00012483"/>
    </source>
</evidence>
<name>A0A7I8JJI4_SPIIN</name>
<dbReference type="GO" id="GO:0061630">
    <property type="term" value="F:ubiquitin protein ligase activity"/>
    <property type="evidence" value="ECO:0007669"/>
    <property type="project" value="UniProtKB-EC"/>
</dbReference>
<keyword evidence="6" id="KW-0833">Ubl conjugation pathway</keyword>
<proteinExistence type="predicted"/>
<sequence length="294" mass="32165">MDECPTKRVAGGAERGLRRGSTLPLRENHGDRSSQSCVRRGCGGGSSSRENSIGHSRSGNPEKLKLSKPAFLSTSSRMMASGSSSSAVPESRIRRRQPEEPSTAISRTQAAGSWRARPGPPGKQAAPAIHYLRNKLLFFPMPQMLLALERIEQDEELTYEILPRSTAADGLEANLLLAGVSFRDQHRELRLDIDDMSYEELLALEEEMGTVSTALTEEALARCLQRSIYGLPSTSDASCGGGDDVKCSVCQEEYLAGDEIGKLHCGHFYHVGCVHQWLRQKNWCPICKSSACPS</sequence>